<organism evidence="1 2">
    <name type="scientific">Rhizobium calliandrae</name>
    <dbReference type="NCBI Taxonomy" id="1312182"/>
    <lineage>
        <taxon>Bacteria</taxon>
        <taxon>Pseudomonadati</taxon>
        <taxon>Pseudomonadota</taxon>
        <taxon>Alphaproteobacteria</taxon>
        <taxon>Hyphomicrobiales</taxon>
        <taxon>Rhizobiaceae</taxon>
        <taxon>Rhizobium/Agrobacterium group</taxon>
        <taxon>Rhizobium</taxon>
    </lineage>
</organism>
<comment type="caution">
    <text evidence="1">The sequence shown here is derived from an EMBL/GenBank/DDBJ whole genome shotgun (WGS) entry which is preliminary data.</text>
</comment>
<accession>A0ABT7KBH6</accession>
<dbReference type="EMBL" id="JARFYN010000010">
    <property type="protein sequence ID" value="MDL2405958.1"/>
    <property type="molecule type" value="Genomic_DNA"/>
</dbReference>
<gene>
    <name evidence="1" type="ORF">PY650_09825</name>
</gene>
<dbReference type="Proteomes" id="UP001172630">
    <property type="component" value="Unassembled WGS sequence"/>
</dbReference>
<keyword evidence="2" id="KW-1185">Reference proteome</keyword>
<reference evidence="1" key="1">
    <citation type="submission" date="2023-06" db="EMBL/GenBank/DDBJ databases">
        <title>Phylogenetic Diversity of Rhizobium strains.</title>
        <authorList>
            <person name="Moura F.T."/>
            <person name="Helene L.C.F."/>
            <person name="Hungria M."/>
        </authorList>
    </citation>
    <scope>NUCLEOTIDE SEQUENCE</scope>
    <source>
        <strain evidence="1">CCGE524</strain>
    </source>
</reference>
<name>A0ABT7KBH6_9HYPH</name>
<evidence type="ECO:0000313" key="1">
    <source>
        <dbReference type="EMBL" id="MDL2405958.1"/>
    </source>
</evidence>
<protein>
    <submittedName>
        <fullName evidence="1">Uncharacterized protein</fullName>
    </submittedName>
</protein>
<dbReference type="RefSeq" id="WP_285879173.1">
    <property type="nucleotide sequence ID" value="NZ_JARFYN010000010.1"/>
</dbReference>
<proteinExistence type="predicted"/>
<sequence length="47" mass="5310">MVLPHYAGKAVTHGLEENAGPIMLERADRRRLRLTLAGRLEIELVEN</sequence>
<evidence type="ECO:0000313" key="2">
    <source>
        <dbReference type="Proteomes" id="UP001172630"/>
    </source>
</evidence>